<accession>A0ABT0TNH6</accession>
<feature type="domain" description="FAS1" evidence="2">
    <location>
        <begin position="176"/>
        <end position="318"/>
    </location>
</feature>
<dbReference type="RefSeq" id="WP_250592457.1">
    <property type="nucleotide sequence ID" value="NZ_JAMLJM010000004.1"/>
</dbReference>
<name>A0ABT0TNH6_9FLAO</name>
<dbReference type="InterPro" id="IPR036378">
    <property type="entry name" value="FAS1_dom_sf"/>
</dbReference>
<dbReference type="PROSITE" id="PS50213">
    <property type="entry name" value="FAS1"/>
    <property type="match status" value="2"/>
</dbReference>
<sequence>MKKSLKKMMLFGLVCTSIFAVSCDNDDDTNEMKNTTIASLASKNSEFSTLVSALNKTGLTSVLNDTGNYTVFAPTNEAFSAFLTQNGFSNLDAVPVAVLKEVLLNHVINDELFSNELSTGYVKTLGKGAASSTNTLSMYVDTSNGMVKLNGVSTVVTADIDASNGVIHKVNNVIGLPTIVTHATANSNFTSLVAALTRSDMPNFVSILSGNENSPFTVFAPTNAAFSSLLTEFSWSTLSDVPQSVLENTLKYHVVANANVLSSQLTNNMDVTTFQGQKFTVGLTGGAKITDANDRVSNIVAVDVQCANGVIHVLDKVIVPNLK</sequence>
<dbReference type="SMART" id="SM00554">
    <property type="entry name" value="FAS1"/>
    <property type="match status" value="2"/>
</dbReference>
<dbReference type="PANTHER" id="PTHR10900">
    <property type="entry name" value="PERIOSTIN-RELATED"/>
    <property type="match status" value="1"/>
</dbReference>
<protein>
    <submittedName>
        <fullName evidence="3">Fasciclin domain-containing protein</fullName>
    </submittedName>
</protein>
<dbReference type="Proteomes" id="UP001317191">
    <property type="component" value="Unassembled WGS sequence"/>
</dbReference>
<keyword evidence="4" id="KW-1185">Reference proteome</keyword>
<dbReference type="InterPro" id="IPR000782">
    <property type="entry name" value="FAS1_domain"/>
</dbReference>
<proteinExistence type="predicted"/>
<organism evidence="3 4">
    <name type="scientific">Flavobacterium luminosum</name>
    <dbReference type="NCBI Taxonomy" id="2949086"/>
    <lineage>
        <taxon>Bacteria</taxon>
        <taxon>Pseudomonadati</taxon>
        <taxon>Bacteroidota</taxon>
        <taxon>Flavobacteriia</taxon>
        <taxon>Flavobacteriales</taxon>
        <taxon>Flavobacteriaceae</taxon>
        <taxon>Flavobacterium</taxon>
    </lineage>
</organism>
<evidence type="ECO:0000259" key="2">
    <source>
        <dbReference type="PROSITE" id="PS50213"/>
    </source>
</evidence>
<dbReference type="SUPFAM" id="SSF82153">
    <property type="entry name" value="FAS1 domain"/>
    <property type="match status" value="2"/>
</dbReference>
<comment type="caution">
    <text evidence="3">The sequence shown here is derived from an EMBL/GenBank/DDBJ whole genome shotgun (WGS) entry which is preliminary data.</text>
</comment>
<evidence type="ECO:0000313" key="4">
    <source>
        <dbReference type="Proteomes" id="UP001317191"/>
    </source>
</evidence>
<feature type="chain" id="PRO_5046427916" evidence="1">
    <location>
        <begin position="23"/>
        <end position="323"/>
    </location>
</feature>
<feature type="domain" description="FAS1" evidence="2">
    <location>
        <begin position="34"/>
        <end position="174"/>
    </location>
</feature>
<evidence type="ECO:0000313" key="3">
    <source>
        <dbReference type="EMBL" id="MCL9809048.1"/>
    </source>
</evidence>
<dbReference type="PANTHER" id="PTHR10900:SF77">
    <property type="entry name" value="FI19380P1"/>
    <property type="match status" value="1"/>
</dbReference>
<gene>
    <name evidence="3" type="ORF">NAT50_06725</name>
</gene>
<dbReference type="InterPro" id="IPR050904">
    <property type="entry name" value="Adhesion/Biosynth-related"/>
</dbReference>
<dbReference type="Gene3D" id="2.30.180.10">
    <property type="entry name" value="FAS1 domain"/>
    <property type="match status" value="2"/>
</dbReference>
<dbReference type="EMBL" id="JAMLJM010000004">
    <property type="protein sequence ID" value="MCL9809048.1"/>
    <property type="molecule type" value="Genomic_DNA"/>
</dbReference>
<keyword evidence="1" id="KW-0732">Signal</keyword>
<evidence type="ECO:0000256" key="1">
    <source>
        <dbReference type="SAM" id="SignalP"/>
    </source>
</evidence>
<dbReference type="Pfam" id="PF02469">
    <property type="entry name" value="Fasciclin"/>
    <property type="match status" value="2"/>
</dbReference>
<reference evidence="3 4" key="1">
    <citation type="submission" date="2022-05" db="EMBL/GenBank/DDBJ databases">
        <title>Flavobacterium sp., isolated from activated sludge.</title>
        <authorList>
            <person name="Ran Q."/>
        </authorList>
    </citation>
    <scope>NUCLEOTIDE SEQUENCE [LARGE SCALE GENOMIC DNA]</scope>
    <source>
        <strain evidence="3 4">HXWNR70</strain>
    </source>
</reference>
<dbReference type="PROSITE" id="PS51257">
    <property type="entry name" value="PROKAR_LIPOPROTEIN"/>
    <property type="match status" value="1"/>
</dbReference>
<feature type="signal peptide" evidence="1">
    <location>
        <begin position="1"/>
        <end position="22"/>
    </location>
</feature>